<evidence type="ECO:0000256" key="1">
    <source>
        <dbReference type="ARBA" id="ARBA00005417"/>
    </source>
</evidence>
<dbReference type="EMBL" id="MBLM01000109">
    <property type="protein sequence ID" value="OHV38366.1"/>
    <property type="molecule type" value="Genomic_DNA"/>
</dbReference>
<dbReference type="Pfam" id="PF00005">
    <property type="entry name" value="ABC_tran"/>
    <property type="match status" value="1"/>
</dbReference>
<evidence type="ECO:0000259" key="5">
    <source>
        <dbReference type="PROSITE" id="PS50893"/>
    </source>
</evidence>
<dbReference type="PROSITE" id="PS50893">
    <property type="entry name" value="ABC_TRANSPORTER_2"/>
    <property type="match status" value="1"/>
</dbReference>
<reference evidence="7" key="1">
    <citation type="submission" date="2016-07" db="EMBL/GenBank/DDBJ databases">
        <title>Sequence Frankia sp. strain CcI1.17.</title>
        <authorList>
            <person name="Ghodhbane-Gtari F."/>
            <person name="Swanson E."/>
            <person name="Gueddou A."/>
            <person name="Morris K."/>
            <person name="Hezbri K."/>
            <person name="Ktari A."/>
            <person name="Nouioui I."/>
            <person name="Abebe-Akele F."/>
            <person name="Simpson S."/>
            <person name="Thomas K."/>
            <person name="Gtari M."/>
            <person name="Tisa L.S."/>
            <person name="Hurst S."/>
        </authorList>
    </citation>
    <scope>NUCLEOTIDE SEQUENCE [LARGE SCALE GENOMIC DNA]</scope>
    <source>
        <strain evidence="7">Cc1.17</strain>
    </source>
</reference>
<comment type="similarity">
    <text evidence="1">Belongs to the ABC transporter superfamily.</text>
</comment>
<evidence type="ECO:0000256" key="2">
    <source>
        <dbReference type="ARBA" id="ARBA00022448"/>
    </source>
</evidence>
<dbReference type="PROSITE" id="PS00211">
    <property type="entry name" value="ABC_TRANSPORTER_1"/>
    <property type="match status" value="1"/>
</dbReference>
<sequence>MSTVTAPTPASCLTAPGAAGGSPAPAIALPDQTAAAPAVEVAPAPSGYAAGEEASPGIAVSFDNAAIAYGRTTVLRGVHGALPAGGTLALIGPNGAGKSSLIKAVLGLVPVAVGSITVLDRAPAAARRDVAYVPQADALDRDFPISVGQVVLMGRYRRIGWCRRPGRADRAAALAALEAVGLAERARDRFGTLSGGQRQRVLLARAIAAEPRLLLLDEPFNGVDVVSQDALLAALATVAESGTATVVSTHDLALAQVISDQVCVLNGRQIAFGPAAHALAPEPLRAAYGGAAVEIGGQSVILTRP</sequence>
<name>A0A1S1QXM5_9ACTN</name>
<dbReference type="Gene3D" id="3.40.50.300">
    <property type="entry name" value="P-loop containing nucleotide triphosphate hydrolases"/>
    <property type="match status" value="1"/>
</dbReference>
<evidence type="ECO:0000313" key="7">
    <source>
        <dbReference type="Proteomes" id="UP000179627"/>
    </source>
</evidence>
<evidence type="ECO:0000313" key="6">
    <source>
        <dbReference type="EMBL" id="OHV38366.1"/>
    </source>
</evidence>
<keyword evidence="7" id="KW-1185">Reference proteome</keyword>
<dbReference type="OrthoDB" id="5296765at2"/>
<dbReference type="PANTHER" id="PTHR42734:SF5">
    <property type="entry name" value="IRON TRANSPORT SYSTEM ATP-BINDING PROTEIN HI_0361-RELATED"/>
    <property type="match status" value="1"/>
</dbReference>
<dbReference type="InterPro" id="IPR027417">
    <property type="entry name" value="P-loop_NTPase"/>
</dbReference>
<dbReference type="InterPro" id="IPR003439">
    <property type="entry name" value="ABC_transporter-like_ATP-bd"/>
</dbReference>
<dbReference type="AlphaFoldDB" id="A0A1S1QXM5"/>
<keyword evidence="2" id="KW-0813">Transport</keyword>
<organism evidence="6 7">
    <name type="scientific">Parafrankia colletiae</name>
    <dbReference type="NCBI Taxonomy" id="573497"/>
    <lineage>
        <taxon>Bacteria</taxon>
        <taxon>Bacillati</taxon>
        <taxon>Actinomycetota</taxon>
        <taxon>Actinomycetes</taxon>
        <taxon>Frankiales</taxon>
        <taxon>Frankiaceae</taxon>
        <taxon>Parafrankia</taxon>
    </lineage>
</organism>
<evidence type="ECO:0000256" key="4">
    <source>
        <dbReference type="ARBA" id="ARBA00022840"/>
    </source>
</evidence>
<protein>
    <submittedName>
        <fullName evidence="6">ABC transporter ATP-binding protein</fullName>
    </submittedName>
</protein>
<dbReference type="InterPro" id="IPR017871">
    <property type="entry name" value="ABC_transporter-like_CS"/>
</dbReference>
<dbReference type="SUPFAM" id="SSF52540">
    <property type="entry name" value="P-loop containing nucleoside triphosphate hydrolases"/>
    <property type="match status" value="1"/>
</dbReference>
<dbReference type="GO" id="GO:0005524">
    <property type="term" value="F:ATP binding"/>
    <property type="evidence" value="ECO:0007669"/>
    <property type="project" value="UniProtKB-KW"/>
</dbReference>
<dbReference type="InterPro" id="IPR003593">
    <property type="entry name" value="AAA+_ATPase"/>
</dbReference>
<evidence type="ECO:0000256" key="3">
    <source>
        <dbReference type="ARBA" id="ARBA00022741"/>
    </source>
</evidence>
<comment type="caution">
    <text evidence="6">The sequence shown here is derived from an EMBL/GenBank/DDBJ whole genome shotgun (WGS) entry which is preliminary data.</text>
</comment>
<feature type="domain" description="ABC transporter" evidence="5">
    <location>
        <begin position="60"/>
        <end position="292"/>
    </location>
</feature>
<dbReference type="PANTHER" id="PTHR42734">
    <property type="entry name" value="METAL TRANSPORT SYSTEM ATP-BINDING PROTEIN TM_0124-RELATED"/>
    <property type="match status" value="1"/>
</dbReference>
<dbReference type="CDD" id="cd03235">
    <property type="entry name" value="ABC_Metallic_Cations"/>
    <property type="match status" value="1"/>
</dbReference>
<dbReference type="Proteomes" id="UP000179627">
    <property type="component" value="Unassembled WGS sequence"/>
</dbReference>
<dbReference type="RefSeq" id="WP_071084105.1">
    <property type="nucleotide sequence ID" value="NZ_MBLM01000109.1"/>
</dbReference>
<keyword evidence="3" id="KW-0547">Nucleotide-binding</keyword>
<dbReference type="InterPro" id="IPR050153">
    <property type="entry name" value="Metal_Ion_Import_ABC"/>
</dbReference>
<dbReference type="GO" id="GO:0016887">
    <property type="term" value="F:ATP hydrolysis activity"/>
    <property type="evidence" value="ECO:0007669"/>
    <property type="project" value="InterPro"/>
</dbReference>
<gene>
    <name evidence="6" type="ORF">CC117_15640</name>
</gene>
<proteinExistence type="inferred from homology"/>
<dbReference type="SMART" id="SM00382">
    <property type="entry name" value="AAA"/>
    <property type="match status" value="1"/>
</dbReference>
<keyword evidence="4 6" id="KW-0067">ATP-binding</keyword>
<accession>A0A1S1QXM5</accession>